<protein>
    <submittedName>
        <fullName evidence="2">Glycosyl transferase</fullName>
    </submittedName>
</protein>
<keyword evidence="2" id="KW-0808">Transferase</keyword>
<evidence type="ECO:0000259" key="1">
    <source>
        <dbReference type="Pfam" id="PF00535"/>
    </source>
</evidence>
<name>A0A2T3MV78_9GAMM</name>
<organism evidence="2 3">
    <name type="scientific">Photobacterium lipolyticum</name>
    <dbReference type="NCBI Taxonomy" id="266810"/>
    <lineage>
        <taxon>Bacteria</taxon>
        <taxon>Pseudomonadati</taxon>
        <taxon>Pseudomonadota</taxon>
        <taxon>Gammaproteobacteria</taxon>
        <taxon>Vibrionales</taxon>
        <taxon>Vibrionaceae</taxon>
        <taxon>Photobacterium</taxon>
    </lineage>
</organism>
<evidence type="ECO:0000313" key="2">
    <source>
        <dbReference type="EMBL" id="PSW03866.1"/>
    </source>
</evidence>
<keyword evidence="3" id="KW-1185">Reference proteome</keyword>
<comment type="caution">
    <text evidence="2">The sequence shown here is derived from an EMBL/GenBank/DDBJ whole genome shotgun (WGS) entry which is preliminary data.</text>
</comment>
<reference evidence="2 3" key="1">
    <citation type="submission" date="2018-03" db="EMBL/GenBank/DDBJ databases">
        <title>Whole genome sequencing of Histamine producing bacteria.</title>
        <authorList>
            <person name="Butler K."/>
        </authorList>
    </citation>
    <scope>NUCLEOTIDE SEQUENCE [LARGE SCALE GENOMIC DNA]</scope>
    <source>
        <strain evidence="2 3">DSM 16190</strain>
    </source>
</reference>
<dbReference type="RefSeq" id="WP_107284299.1">
    <property type="nucleotide sequence ID" value="NZ_PYMC01000012.1"/>
</dbReference>
<dbReference type="CDD" id="cd06433">
    <property type="entry name" value="GT_2_WfgS_like"/>
    <property type="match status" value="1"/>
</dbReference>
<dbReference type="GO" id="GO:0016758">
    <property type="term" value="F:hexosyltransferase activity"/>
    <property type="evidence" value="ECO:0007669"/>
    <property type="project" value="UniProtKB-ARBA"/>
</dbReference>
<dbReference type="AlphaFoldDB" id="A0A2T3MV78"/>
<evidence type="ECO:0000313" key="3">
    <source>
        <dbReference type="Proteomes" id="UP000240904"/>
    </source>
</evidence>
<sequence length="239" mass="27289">MKVSVITVSYNSQEFIFDSINSVNNQTYENLEHVIVDGGSSDNTMDIVYKLAKRKPIILSESDNGIYDAWNKALSLATGDVICFCNTDDFWPEDYIEVAMKTLISNEDSVVYGDVVMVSRENLIKSSKEVGYYCEKNIYRGFNFRTTSIFVSKSIFDFVGLFDVSFKIAGDSDWLLRAKNKGICFTHANHTVYMRDGGISNEYESTAFKEYIRALSKNNCANLKSYYVFFKKLIKSLIR</sequence>
<proteinExistence type="predicted"/>
<accession>A0A2T3MV78</accession>
<dbReference type="Proteomes" id="UP000240904">
    <property type="component" value="Unassembled WGS sequence"/>
</dbReference>
<dbReference type="Gene3D" id="3.90.550.10">
    <property type="entry name" value="Spore Coat Polysaccharide Biosynthesis Protein SpsA, Chain A"/>
    <property type="match status" value="1"/>
</dbReference>
<dbReference type="PANTHER" id="PTHR22916">
    <property type="entry name" value="GLYCOSYLTRANSFERASE"/>
    <property type="match status" value="1"/>
</dbReference>
<dbReference type="InterPro" id="IPR001173">
    <property type="entry name" value="Glyco_trans_2-like"/>
</dbReference>
<dbReference type="Pfam" id="PF00535">
    <property type="entry name" value="Glycos_transf_2"/>
    <property type="match status" value="1"/>
</dbReference>
<dbReference type="EMBL" id="PYMC01000012">
    <property type="protein sequence ID" value="PSW03866.1"/>
    <property type="molecule type" value="Genomic_DNA"/>
</dbReference>
<dbReference type="SUPFAM" id="SSF53448">
    <property type="entry name" value="Nucleotide-diphospho-sugar transferases"/>
    <property type="match status" value="1"/>
</dbReference>
<dbReference type="InterPro" id="IPR029044">
    <property type="entry name" value="Nucleotide-diphossugar_trans"/>
</dbReference>
<gene>
    <name evidence="2" type="ORF">C9I89_15860</name>
</gene>
<dbReference type="PANTHER" id="PTHR22916:SF3">
    <property type="entry name" value="UDP-GLCNAC:BETAGAL BETA-1,3-N-ACETYLGLUCOSAMINYLTRANSFERASE-LIKE PROTEIN 1"/>
    <property type="match status" value="1"/>
</dbReference>
<dbReference type="OrthoDB" id="396512at2"/>
<feature type="domain" description="Glycosyltransferase 2-like" evidence="1">
    <location>
        <begin position="4"/>
        <end position="130"/>
    </location>
</feature>